<accession>A0A4R7HV43</accession>
<evidence type="ECO:0000256" key="1">
    <source>
        <dbReference type="SAM" id="MobiDB-lite"/>
    </source>
</evidence>
<feature type="compositionally biased region" description="Low complexity" evidence="1">
    <location>
        <begin position="73"/>
        <end position="94"/>
    </location>
</feature>
<sequence>MPRITSLVATSFHGVKRASSSSSSIQTVAGRPRRRKAFGIVAGVSVAALTLGACGGGDDESDDTTPETTLAAATTTTQAAVTTTTTATETTPAVPDEPDYVTEGAIVIVANSSNVDGGAGRMSDRLAAVGFEMGTATNGTEGQLEVTKIYYDPANENALPVAESLREALGGGDIQVVEVGVPAPVDSGDPGDATVIVSMGNDTADKTLEELQGRAPAESDDTGDDSDGGSDTTEASTDTTEASTDTTEADG</sequence>
<name>A0A4R7HV43_9ACTN</name>
<dbReference type="Gene3D" id="3.30.70.2390">
    <property type="match status" value="1"/>
</dbReference>
<gene>
    <name evidence="3" type="ORF">BDK89_0389</name>
</gene>
<protein>
    <submittedName>
        <fullName evidence="3">LytR cell envelope-related transcriptional attenuator</fullName>
    </submittedName>
</protein>
<dbReference type="AlphaFoldDB" id="A0A4R7HV43"/>
<feature type="domain" description="LytR/CpsA/Psr regulator C-terminal" evidence="2">
    <location>
        <begin position="107"/>
        <end position="200"/>
    </location>
</feature>
<reference evidence="3 4" key="1">
    <citation type="submission" date="2019-03" db="EMBL/GenBank/DDBJ databases">
        <title>Sequencing the genomes of 1000 actinobacteria strains.</title>
        <authorList>
            <person name="Klenk H.-P."/>
        </authorList>
    </citation>
    <scope>NUCLEOTIDE SEQUENCE [LARGE SCALE GENOMIC DNA]</scope>
    <source>
        <strain evidence="3 4">DSM 18936</strain>
    </source>
</reference>
<evidence type="ECO:0000313" key="4">
    <source>
        <dbReference type="Proteomes" id="UP000294558"/>
    </source>
</evidence>
<keyword evidence="4" id="KW-1185">Reference proteome</keyword>
<feature type="compositionally biased region" description="Basic and acidic residues" evidence="1">
    <location>
        <begin position="203"/>
        <end position="212"/>
    </location>
</feature>
<dbReference type="Pfam" id="PF13399">
    <property type="entry name" value="LytR_C"/>
    <property type="match status" value="1"/>
</dbReference>
<dbReference type="Proteomes" id="UP000294558">
    <property type="component" value="Unassembled WGS sequence"/>
</dbReference>
<comment type="caution">
    <text evidence="3">The sequence shown here is derived from an EMBL/GenBank/DDBJ whole genome shotgun (WGS) entry which is preliminary data.</text>
</comment>
<proteinExistence type="predicted"/>
<feature type="compositionally biased region" description="Acidic residues" evidence="1">
    <location>
        <begin position="218"/>
        <end position="228"/>
    </location>
</feature>
<feature type="region of interest" description="Disordered" evidence="1">
    <location>
        <begin position="201"/>
        <end position="251"/>
    </location>
</feature>
<evidence type="ECO:0000313" key="3">
    <source>
        <dbReference type="EMBL" id="TDT14831.1"/>
    </source>
</evidence>
<organism evidence="3 4">
    <name type="scientific">Ilumatobacter fluminis</name>
    <dbReference type="NCBI Taxonomy" id="467091"/>
    <lineage>
        <taxon>Bacteria</taxon>
        <taxon>Bacillati</taxon>
        <taxon>Actinomycetota</taxon>
        <taxon>Acidimicrobiia</taxon>
        <taxon>Acidimicrobiales</taxon>
        <taxon>Ilumatobacteraceae</taxon>
        <taxon>Ilumatobacter</taxon>
    </lineage>
</organism>
<dbReference type="InterPro" id="IPR027381">
    <property type="entry name" value="LytR/CpsA/Psr_C"/>
</dbReference>
<feature type="region of interest" description="Disordered" evidence="1">
    <location>
        <begin position="73"/>
        <end position="98"/>
    </location>
</feature>
<evidence type="ECO:0000259" key="2">
    <source>
        <dbReference type="Pfam" id="PF13399"/>
    </source>
</evidence>
<feature type="compositionally biased region" description="Low complexity" evidence="1">
    <location>
        <begin position="229"/>
        <end position="251"/>
    </location>
</feature>
<dbReference type="EMBL" id="SOAU01000001">
    <property type="protein sequence ID" value="TDT14831.1"/>
    <property type="molecule type" value="Genomic_DNA"/>
</dbReference>